<name>A0ABQ1ZKG4_9BACL</name>
<sequence length="268" mass="30537">MNGELHQLLLLAANANRYLHMNEYRPLDGFGDHQVFNLAFYDQDGHSISTVLKTNPVKSWIKDLKKRVCRGVLVIQADTAGKERESSGFIGGGRRWIMVARFDGFDEHWSAHWQLGQRAPTTRWDIDYRCRRTTSIAIDPNTYNLDESKRRLEQALTNIGQLAHEIGEEHWKVNFFDAALGILEGSTSFKRELPESYSEQAQRVFAAVYRCWVFGGMGSWNDVPPYSAHEHGKSAEFDAYSDILYNAMQNALEAAVNEAAVIRYGESK</sequence>
<comment type="caution">
    <text evidence="1">The sequence shown here is derived from an EMBL/GenBank/DDBJ whole genome shotgun (WGS) entry which is preliminary data.</text>
</comment>
<proteinExistence type="predicted"/>
<reference evidence="2" key="1">
    <citation type="journal article" date="2019" name="Int. J. Syst. Evol. Microbiol.">
        <title>The Global Catalogue of Microorganisms (GCM) 10K type strain sequencing project: providing services to taxonomists for standard genome sequencing and annotation.</title>
        <authorList>
            <consortium name="The Broad Institute Genomics Platform"/>
            <consortium name="The Broad Institute Genome Sequencing Center for Infectious Disease"/>
            <person name="Wu L."/>
            <person name="Ma J."/>
        </authorList>
    </citation>
    <scope>NUCLEOTIDE SEQUENCE [LARGE SCALE GENOMIC DNA]</scope>
    <source>
        <strain evidence="2">CCM 8702</strain>
    </source>
</reference>
<gene>
    <name evidence="1" type="ORF">GCM10007362_02870</name>
</gene>
<evidence type="ECO:0000313" key="1">
    <source>
        <dbReference type="EMBL" id="GGH68646.1"/>
    </source>
</evidence>
<keyword evidence="2" id="KW-1185">Reference proteome</keyword>
<protein>
    <submittedName>
        <fullName evidence="1">Uncharacterized protein</fullName>
    </submittedName>
</protein>
<dbReference type="Proteomes" id="UP000605427">
    <property type="component" value="Unassembled WGS sequence"/>
</dbReference>
<dbReference type="EMBL" id="BMDD01000001">
    <property type="protein sequence ID" value="GGH68646.1"/>
    <property type="molecule type" value="Genomic_DNA"/>
</dbReference>
<accession>A0ABQ1ZKG4</accession>
<evidence type="ECO:0000313" key="2">
    <source>
        <dbReference type="Proteomes" id="UP000605427"/>
    </source>
</evidence>
<organism evidence="1 2">
    <name type="scientific">Saccharibacillus endophyticus</name>
    <dbReference type="NCBI Taxonomy" id="2060666"/>
    <lineage>
        <taxon>Bacteria</taxon>
        <taxon>Bacillati</taxon>
        <taxon>Bacillota</taxon>
        <taxon>Bacilli</taxon>
        <taxon>Bacillales</taxon>
        <taxon>Paenibacillaceae</taxon>
        <taxon>Saccharibacillus</taxon>
    </lineage>
</organism>
<dbReference type="RefSeq" id="WP_216673815.1">
    <property type="nucleotide sequence ID" value="NZ_BMDD01000001.1"/>
</dbReference>